<dbReference type="Proteomes" id="UP001487740">
    <property type="component" value="Unassembled WGS sequence"/>
</dbReference>
<feature type="compositionally biased region" description="Polar residues" evidence="1">
    <location>
        <begin position="13"/>
        <end position="26"/>
    </location>
</feature>
<organism evidence="2 3">
    <name type="scientific">Scylla paramamosain</name>
    <name type="common">Mud crab</name>
    <dbReference type="NCBI Taxonomy" id="85552"/>
    <lineage>
        <taxon>Eukaryota</taxon>
        <taxon>Metazoa</taxon>
        <taxon>Ecdysozoa</taxon>
        <taxon>Arthropoda</taxon>
        <taxon>Crustacea</taxon>
        <taxon>Multicrustacea</taxon>
        <taxon>Malacostraca</taxon>
        <taxon>Eumalacostraca</taxon>
        <taxon>Eucarida</taxon>
        <taxon>Decapoda</taxon>
        <taxon>Pleocyemata</taxon>
        <taxon>Brachyura</taxon>
        <taxon>Eubrachyura</taxon>
        <taxon>Portunoidea</taxon>
        <taxon>Portunidae</taxon>
        <taxon>Portuninae</taxon>
        <taxon>Scylla</taxon>
    </lineage>
</organism>
<proteinExistence type="predicted"/>
<evidence type="ECO:0000313" key="3">
    <source>
        <dbReference type="Proteomes" id="UP001487740"/>
    </source>
</evidence>
<sequence>MAASRALSHKHTSVSWPTQVSASQGLPHSATRLPLPLPVTGSRVGQGAARLYFTTPIRRASWLNCRMATRKRGVSRALSSETPARAALTDSCAILKSPSRSWRAARHTGIRCQMLSFRTMIKLKSRSEKLCKSCR</sequence>
<evidence type="ECO:0000313" key="2">
    <source>
        <dbReference type="EMBL" id="KAK8407059.1"/>
    </source>
</evidence>
<protein>
    <submittedName>
        <fullName evidence="2">Uncharacterized protein</fullName>
    </submittedName>
</protein>
<evidence type="ECO:0000256" key="1">
    <source>
        <dbReference type="SAM" id="MobiDB-lite"/>
    </source>
</evidence>
<dbReference type="EMBL" id="JARAKH010000001">
    <property type="protein sequence ID" value="KAK8407059.1"/>
    <property type="molecule type" value="Genomic_DNA"/>
</dbReference>
<keyword evidence="3" id="KW-1185">Reference proteome</keyword>
<reference evidence="2 3" key="1">
    <citation type="submission" date="2023-03" db="EMBL/GenBank/DDBJ databases">
        <title>High-quality genome of Scylla paramamosain provides insights in environmental adaptation.</title>
        <authorList>
            <person name="Zhang L."/>
        </authorList>
    </citation>
    <scope>NUCLEOTIDE SEQUENCE [LARGE SCALE GENOMIC DNA]</scope>
    <source>
        <strain evidence="2">LZ_2023a</strain>
        <tissue evidence="2">Muscle</tissue>
    </source>
</reference>
<gene>
    <name evidence="2" type="ORF">O3P69_001993</name>
</gene>
<accession>A0AAW0V3Y9</accession>
<comment type="caution">
    <text evidence="2">The sequence shown here is derived from an EMBL/GenBank/DDBJ whole genome shotgun (WGS) entry which is preliminary data.</text>
</comment>
<dbReference type="AlphaFoldDB" id="A0AAW0V3Y9"/>
<name>A0AAW0V3Y9_SCYPA</name>
<feature type="region of interest" description="Disordered" evidence="1">
    <location>
        <begin position="1"/>
        <end position="27"/>
    </location>
</feature>